<dbReference type="Proteomes" id="UP000460221">
    <property type="component" value="Unassembled WGS sequence"/>
</dbReference>
<name>A0A7K1FP26_9ACTN</name>
<accession>A0A7K1FP26</accession>
<proteinExistence type="predicted"/>
<gene>
    <name evidence="1" type="ORF">GIS00_18390</name>
</gene>
<organism evidence="1 2">
    <name type="scientific">Nakamurella alba</name>
    <dbReference type="NCBI Taxonomy" id="2665158"/>
    <lineage>
        <taxon>Bacteria</taxon>
        <taxon>Bacillati</taxon>
        <taxon>Actinomycetota</taxon>
        <taxon>Actinomycetes</taxon>
        <taxon>Nakamurellales</taxon>
        <taxon>Nakamurellaceae</taxon>
        <taxon>Nakamurella</taxon>
    </lineage>
</organism>
<evidence type="ECO:0000313" key="1">
    <source>
        <dbReference type="EMBL" id="MTD15908.1"/>
    </source>
</evidence>
<dbReference type="Gene3D" id="2.50.20.20">
    <property type="match status" value="1"/>
</dbReference>
<dbReference type="EMBL" id="WLYK01000008">
    <property type="protein sequence ID" value="MTD15908.1"/>
    <property type="molecule type" value="Genomic_DNA"/>
</dbReference>
<dbReference type="RefSeq" id="WP_196073352.1">
    <property type="nucleotide sequence ID" value="NZ_WLYK01000008.1"/>
</dbReference>
<comment type="caution">
    <text evidence="1">The sequence shown here is derived from an EMBL/GenBank/DDBJ whole genome shotgun (WGS) entry which is preliminary data.</text>
</comment>
<sequence length="212" mass="23068">MDELSSFSAVQTVDIEGNPARFGQTFRAELTDGGITAAELVIDRYQDPRRIIATEASAVISVDELEGPFHEIPSDTTDPVYRAVLICIGASWESVGFSPAVLLLARDIQPGDKEAINAIPVVGYSMTLDLTAVPDSALAARNPELAKGFSQLLDQGVTEIPAELWIDDQFHVVRYAHTVDNDGVAIAMEWTLDDFDVPFDIRLPDPSQIRPG</sequence>
<protein>
    <submittedName>
        <fullName evidence="1">Uncharacterized protein</fullName>
    </submittedName>
</protein>
<dbReference type="AlphaFoldDB" id="A0A7K1FP26"/>
<reference evidence="1 2" key="1">
    <citation type="submission" date="2019-11" db="EMBL/GenBank/DDBJ databases">
        <authorList>
            <person name="Jiang L.-Q."/>
        </authorList>
    </citation>
    <scope>NUCLEOTIDE SEQUENCE [LARGE SCALE GENOMIC DNA]</scope>
    <source>
        <strain evidence="1 2">YIM 132087</strain>
    </source>
</reference>
<keyword evidence="2" id="KW-1185">Reference proteome</keyword>
<evidence type="ECO:0000313" key="2">
    <source>
        <dbReference type="Proteomes" id="UP000460221"/>
    </source>
</evidence>